<dbReference type="GO" id="GO:0009507">
    <property type="term" value="C:chloroplast"/>
    <property type="evidence" value="ECO:0007669"/>
    <property type="project" value="UniProtKB-SubCell"/>
</dbReference>
<dbReference type="AlphaFoldDB" id="I0YJU6"/>
<dbReference type="PROSITE" id="PS00954">
    <property type="entry name" value="IGP_DEHYDRATASE_1"/>
    <property type="match status" value="1"/>
</dbReference>
<dbReference type="eggNOG" id="KOG3143">
    <property type="taxonomic scope" value="Eukaryota"/>
</dbReference>
<evidence type="ECO:0000256" key="6">
    <source>
        <dbReference type="ARBA" id="ARBA00022605"/>
    </source>
</evidence>
<dbReference type="UniPathway" id="UPA00031">
    <property type="reaction ID" value="UER00011"/>
</dbReference>
<keyword evidence="6" id="KW-0028">Amino-acid biosynthesis</keyword>
<dbReference type="Pfam" id="PF00475">
    <property type="entry name" value="IGPD"/>
    <property type="match status" value="1"/>
</dbReference>
<keyword evidence="8 9" id="KW-0456">Lyase</keyword>
<dbReference type="InterPro" id="IPR020568">
    <property type="entry name" value="Ribosomal_Su5_D2-typ_SF"/>
</dbReference>
<comment type="similarity">
    <text evidence="4 9">Belongs to the imidazoleglycerol-phosphate dehydratase family.</text>
</comment>
<evidence type="ECO:0000256" key="3">
    <source>
        <dbReference type="ARBA" id="ARBA00005047"/>
    </source>
</evidence>
<dbReference type="FunFam" id="3.30.230.40:FF:000003">
    <property type="entry name" value="Imidazoleglycerol-phosphate dehydratase HisB"/>
    <property type="match status" value="1"/>
</dbReference>
<name>I0YJU6_COCSC</name>
<dbReference type="CDD" id="cd07914">
    <property type="entry name" value="IGPD"/>
    <property type="match status" value="1"/>
</dbReference>
<evidence type="ECO:0000256" key="1">
    <source>
        <dbReference type="ARBA" id="ARBA00001723"/>
    </source>
</evidence>
<dbReference type="NCBIfam" id="NF002111">
    <property type="entry name" value="PRK00951.2-1"/>
    <property type="match status" value="1"/>
</dbReference>
<dbReference type="InterPro" id="IPR020565">
    <property type="entry name" value="ImidazoleglycerP_deHydtase_CS"/>
</dbReference>
<dbReference type="PANTHER" id="PTHR23133:SF2">
    <property type="entry name" value="IMIDAZOLEGLYCEROL-PHOSPHATE DEHYDRATASE"/>
    <property type="match status" value="1"/>
</dbReference>
<comment type="pathway">
    <text evidence="3 9">Amino-acid biosynthesis; L-histidine biosynthesis; L-histidine from 5-phospho-alpha-D-ribose 1-diphosphate: step 6/9.</text>
</comment>
<gene>
    <name evidence="10" type="ORF">COCSUDRAFT_38515</name>
</gene>
<dbReference type="InterPro" id="IPR000807">
    <property type="entry name" value="ImidazoleglycerolP_deHydtase"/>
</dbReference>
<evidence type="ECO:0000313" key="11">
    <source>
        <dbReference type="Proteomes" id="UP000007264"/>
    </source>
</evidence>
<dbReference type="GO" id="GO:0004424">
    <property type="term" value="F:imidazoleglycerol-phosphate dehydratase activity"/>
    <property type="evidence" value="ECO:0007669"/>
    <property type="project" value="UniProtKB-EC"/>
</dbReference>
<organism evidence="10 11">
    <name type="scientific">Coccomyxa subellipsoidea (strain C-169)</name>
    <name type="common">Green microalga</name>
    <dbReference type="NCBI Taxonomy" id="574566"/>
    <lineage>
        <taxon>Eukaryota</taxon>
        <taxon>Viridiplantae</taxon>
        <taxon>Chlorophyta</taxon>
        <taxon>core chlorophytes</taxon>
        <taxon>Trebouxiophyceae</taxon>
        <taxon>Trebouxiophyceae incertae sedis</taxon>
        <taxon>Coccomyxaceae</taxon>
        <taxon>Coccomyxa</taxon>
        <taxon>Coccomyxa subellipsoidea</taxon>
    </lineage>
</organism>
<evidence type="ECO:0000256" key="9">
    <source>
        <dbReference type="RuleBase" id="RU000598"/>
    </source>
</evidence>
<dbReference type="InterPro" id="IPR038494">
    <property type="entry name" value="IGPD_sf"/>
</dbReference>
<dbReference type="FunFam" id="3.30.230.40:FF:000002">
    <property type="entry name" value="Imidazoleglycerol-phosphate dehydratase"/>
    <property type="match status" value="1"/>
</dbReference>
<dbReference type="SUPFAM" id="SSF54211">
    <property type="entry name" value="Ribosomal protein S5 domain 2-like"/>
    <property type="match status" value="2"/>
</dbReference>
<dbReference type="Proteomes" id="UP000007264">
    <property type="component" value="Unassembled WGS sequence"/>
</dbReference>
<dbReference type="KEGG" id="csl:COCSUDRAFT_38515"/>
<dbReference type="NCBIfam" id="NF002108">
    <property type="entry name" value="PRK00951.1-3"/>
    <property type="match status" value="1"/>
</dbReference>
<dbReference type="Gene3D" id="3.30.230.40">
    <property type="entry name" value="Imidazole glycerol phosphate dehydratase, domain 1"/>
    <property type="match status" value="2"/>
</dbReference>
<comment type="catalytic activity">
    <reaction evidence="1 9">
        <text>D-erythro-1-(imidazol-4-yl)glycerol 3-phosphate = 3-(imidazol-4-yl)-2-oxopropyl phosphate + H2O</text>
        <dbReference type="Rhea" id="RHEA:11040"/>
        <dbReference type="ChEBI" id="CHEBI:15377"/>
        <dbReference type="ChEBI" id="CHEBI:57766"/>
        <dbReference type="ChEBI" id="CHEBI:58278"/>
        <dbReference type="EC" id="4.2.1.19"/>
    </reaction>
</comment>
<dbReference type="PANTHER" id="PTHR23133">
    <property type="entry name" value="IMIDAZOLEGLYCEROL-PHOSPHATE DEHYDRATASE HIS7"/>
    <property type="match status" value="1"/>
</dbReference>
<keyword evidence="7 9" id="KW-0368">Histidine biosynthesis</keyword>
<dbReference type="EMBL" id="AGSI01000022">
    <property type="protein sequence ID" value="EIE18665.1"/>
    <property type="molecule type" value="Genomic_DNA"/>
</dbReference>
<dbReference type="NCBIfam" id="NF002114">
    <property type="entry name" value="PRK00951.2-4"/>
    <property type="match status" value="1"/>
</dbReference>
<dbReference type="HAMAP" id="MF_00076">
    <property type="entry name" value="HisB"/>
    <property type="match status" value="1"/>
</dbReference>
<dbReference type="GeneID" id="17036594"/>
<dbReference type="STRING" id="574566.I0YJU6"/>
<protein>
    <recommendedName>
        <fullName evidence="5 9">Imidazoleglycerol-phosphate dehydratase</fullName>
        <ecNumber evidence="5 9">4.2.1.19</ecNumber>
    </recommendedName>
</protein>
<dbReference type="OrthoDB" id="447729at2759"/>
<proteinExistence type="inferred from homology"/>
<keyword evidence="11" id="KW-1185">Reference proteome</keyword>
<evidence type="ECO:0000313" key="10">
    <source>
        <dbReference type="EMBL" id="EIE18665.1"/>
    </source>
</evidence>
<reference evidence="10 11" key="1">
    <citation type="journal article" date="2012" name="Genome Biol.">
        <title>The genome of the polar eukaryotic microalga coccomyxa subellipsoidea reveals traits of cold adaptation.</title>
        <authorList>
            <person name="Blanc G."/>
            <person name="Agarkova I."/>
            <person name="Grimwood J."/>
            <person name="Kuo A."/>
            <person name="Brueggeman A."/>
            <person name="Dunigan D."/>
            <person name="Gurnon J."/>
            <person name="Ladunga I."/>
            <person name="Lindquist E."/>
            <person name="Lucas S."/>
            <person name="Pangilinan J."/>
            <person name="Proschold T."/>
            <person name="Salamov A."/>
            <person name="Schmutz J."/>
            <person name="Weeks D."/>
            <person name="Yamada T."/>
            <person name="Claverie J.M."/>
            <person name="Grigoriev I."/>
            <person name="Van Etten J."/>
            <person name="Lomsadze A."/>
            <person name="Borodovsky M."/>
        </authorList>
    </citation>
    <scope>NUCLEOTIDE SEQUENCE [LARGE SCALE GENOMIC DNA]</scope>
    <source>
        <strain evidence="10 11">C-169</strain>
    </source>
</reference>
<dbReference type="RefSeq" id="XP_005643209.1">
    <property type="nucleotide sequence ID" value="XM_005643152.1"/>
</dbReference>
<comment type="caution">
    <text evidence="10">The sequence shown here is derived from an EMBL/GenBank/DDBJ whole genome shotgun (WGS) entry which is preliminary data.</text>
</comment>
<accession>I0YJU6</accession>
<dbReference type="PROSITE" id="PS00955">
    <property type="entry name" value="IGP_DEHYDRATASE_2"/>
    <property type="match status" value="1"/>
</dbReference>
<dbReference type="EC" id="4.2.1.19" evidence="5 9"/>
<evidence type="ECO:0000256" key="7">
    <source>
        <dbReference type="ARBA" id="ARBA00023102"/>
    </source>
</evidence>
<dbReference type="GO" id="GO:0000105">
    <property type="term" value="P:L-histidine biosynthetic process"/>
    <property type="evidence" value="ECO:0007669"/>
    <property type="project" value="UniProtKB-UniPathway"/>
</dbReference>
<evidence type="ECO:0000256" key="2">
    <source>
        <dbReference type="ARBA" id="ARBA00004229"/>
    </source>
</evidence>
<sequence>MECRKVRAVAEDLDVATRPVRSASVKRETKETKVEVSINLDGTGVCSAHSQIPFLDHMLDQLASHGLFNVMVEAEGDTWIDDHHTNEDIALALGSALSKALGDRKGIHRFGDFTAPLDEALVHVVLDLSGRPHLSFDLQIPTERIGKYETQLVEHFFQSVVNTSGMTLHIRQLAGKNSHHIVEATFKAFARALRRATEYDERRQGQIASSKGVLTQQ</sequence>
<evidence type="ECO:0000256" key="5">
    <source>
        <dbReference type="ARBA" id="ARBA00012075"/>
    </source>
</evidence>
<evidence type="ECO:0000256" key="8">
    <source>
        <dbReference type="ARBA" id="ARBA00023239"/>
    </source>
</evidence>
<comment type="subcellular location">
    <subcellularLocation>
        <location evidence="2">Plastid</location>
        <location evidence="2">Chloroplast</location>
    </subcellularLocation>
</comment>
<evidence type="ECO:0000256" key="4">
    <source>
        <dbReference type="ARBA" id="ARBA00007481"/>
    </source>
</evidence>